<evidence type="ECO:0000256" key="1">
    <source>
        <dbReference type="SAM" id="Phobius"/>
    </source>
</evidence>
<protein>
    <submittedName>
        <fullName evidence="2">Uncharacterized protein</fullName>
    </submittedName>
</protein>
<gene>
    <name evidence="2" type="ORF">BAE44_0024704</name>
</gene>
<comment type="caution">
    <text evidence="2">The sequence shown here is derived from an EMBL/GenBank/DDBJ whole genome shotgun (WGS) entry which is preliminary data.</text>
</comment>
<proteinExistence type="predicted"/>
<dbReference type="STRING" id="888268.A0A1E5UN20"/>
<feature type="transmembrane region" description="Helical" evidence="1">
    <location>
        <begin position="139"/>
        <end position="161"/>
    </location>
</feature>
<accession>A0A1E5UN20</accession>
<keyword evidence="3" id="KW-1185">Reference proteome</keyword>
<feature type="transmembrane region" description="Helical" evidence="1">
    <location>
        <begin position="190"/>
        <end position="214"/>
    </location>
</feature>
<dbReference type="OrthoDB" id="682451at2759"/>
<sequence>MANTVSGEHRVRIPARVGAGQADQGAAKPEKQLNAFVRAVALIERLGNALGTLAFTWATVVLLGGYPTVLSQDDDFWLATAIVFLEAARMFSRNNRLDYQLFFHTKGAKFTHSRKWMLVMLVFMSGDSNIQLAEFLYQVYALVLVSIGNFQIPAAVARVMLTLFRLAPQDYYGDNADDPAKTNLAPSLNIFYLMVFAQGILYFVACLLEIFSFIPRRALARHGGFKGNIIGELASMICEGNNKYVAARLLQNLFQHIQPEFRNSDLRKICETLPKVLDAILDAETEVAELEVLIGLSAQICRVIPEDFSQELENGHRKEIFVKRLVDVLKTNMHPAVHCPGIRRVVIEQAIYLMTCSSRYANVLNQYCMMEALLMVEHTPSRVERYRIFLGGTGIMKHKEPPTNLVAIAKELLCRQWVRGISNVNRQGM</sequence>
<evidence type="ECO:0000313" key="2">
    <source>
        <dbReference type="EMBL" id="OEL14284.1"/>
    </source>
</evidence>
<feature type="transmembrane region" description="Helical" evidence="1">
    <location>
        <begin position="46"/>
        <end position="64"/>
    </location>
</feature>
<dbReference type="AlphaFoldDB" id="A0A1E5UN20"/>
<dbReference type="EMBL" id="LWDX02070573">
    <property type="protein sequence ID" value="OEL14284.1"/>
    <property type="molecule type" value="Genomic_DNA"/>
</dbReference>
<organism evidence="2 3">
    <name type="scientific">Dichanthelium oligosanthes</name>
    <dbReference type="NCBI Taxonomy" id="888268"/>
    <lineage>
        <taxon>Eukaryota</taxon>
        <taxon>Viridiplantae</taxon>
        <taxon>Streptophyta</taxon>
        <taxon>Embryophyta</taxon>
        <taxon>Tracheophyta</taxon>
        <taxon>Spermatophyta</taxon>
        <taxon>Magnoliopsida</taxon>
        <taxon>Liliopsida</taxon>
        <taxon>Poales</taxon>
        <taxon>Poaceae</taxon>
        <taxon>PACMAD clade</taxon>
        <taxon>Panicoideae</taxon>
        <taxon>Panicodae</taxon>
        <taxon>Paniceae</taxon>
        <taxon>Dichantheliinae</taxon>
        <taxon>Dichanthelium</taxon>
    </lineage>
</organism>
<dbReference type="Proteomes" id="UP000095767">
    <property type="component" value="Unassembled WGS sequence"/>
</dbReference>
<dbReference type="PANTHER" id="PTHR33115:SF11">
    <property type="entry name" value="OS07G0654700 PROTEIN"/>
    <property type="match status" value="1"/>
</dbReference>
<keyword evidence="1" id="KW-0812">Transmembrane</keyword>
<reference evidence="2 3" key="1">
    <citation type="submission" date="2016-09" db="EMBL/GenBank/DDBJ databases">
        <title>The draft genome of Dichanthelium oligosanthes: A C3 panicoid grass species.</title>
        <authorList>
            <person name="Studer A.J."/>
            <person name="Schnable J.C."/>
            <person name="Brutnell T.P."/>
        </authorList>
    </citation>
    <scope>NUCLEOTIDE SEQUENCE [LARGE SCALE GENOMIC DNA]</scope>
    <source>
        <strain evidence="3">cv. Kellogg 1175</strain>
        <tissue evidence="2">Leaf</tissue>
    </source>
</reference>
<keyword evidence="1" id="KW-1133">Transmembrane helix</keyword>
<name>A0A1E5UN20_9POAL</name>
<dbReference type="PANTHER" id="PTHR33115">
    <property type="entry name" value="ARM REPEAT SUPERFAMILY PROTEIN"/>
    <property type="match status" value="1"/>
</dbReference>
<keyword evidence="1" id="KW-0472">Membrane</keyword>
<evidence type="ECO:0000313" key="3">
    <source>
        <dbReference type="Proteomes" id="UP000095767"/>
    </source>
</evidence>